<evidence type="ECO:0000313" key="2">
    <source>
        <dbReference type="EMBL" id="WOH01087.1"/>
    </source>
</evidence>
<accession>A0A161XSG0</accession>
<evidence type="ECO:0000313" key="3">
    <source>
        <dbReference type="Proteomes" id="UP000077755"/>
    </source>
</evidence>
<keyword evidence="3" id="KW-1185">Reference proteome</keyword>
<dbReference type="EMBL" id="LNRQ01000005">
    <property type="protein sequence ID" value="KZM94616.1"/>
    <property type="molecule type" value="Genomic_DNA"/>
</dbReference>
<reference evidence="2" key="2">
    <citation type="submission" date="2022-03" db="EMBL/GenBank/DDBJ databases">
        <title>Draft title - Genomic analysis of global carrot germplasm unveils the trajectory of domestication and the origin of high carotenoid orange carrot.</title>
        <authorList>
            <person name="Iorizzo M."/>
            <person name="Ellison S."/>
            <person name="Senalik D."/>
            <person name="Macko-Podgorni A."/>
            <person name="Grzebelus D."/>
            <person name="Bostan H."/>
            <person name="Rolling W."/>
            <person name="Curaba J."/>
            <person name="Simon P."/>
        </authorList>
    </citation>
    <scope>NUCLEOTIDE SEQUENCE</scope>
    <source>
        <tissue evidence="2">Leaf</tissue>
    </source>
</reference>
<dbReference type="EMBL" id="CP093347">
    <property type="protein sequence ID" value="WOH01087.1"/>
    <property type="molecule type" value="Genomic_DNA"/>
</dbReference>
<dbReference type="Proteomes" id="UP000077755">
    <property type="component" value="Chromosome 5"/>
</dbReference>
<protein>
    <submittedName>
        <fullName evidence="1">Uncharacterized protein</fullName>
    </submittedName>
</protein>
<dbReference type="Gramene" id="KZM94616">
    <property type="protein sequence ID" value="KZM94616"/>
    <property type="gene ID" value="DCAR_017859"/>
</dbReference>
<sequence>MDDPGRISCLVGRLDAYIHNYNYPVKRRYNATSRIVQAKAAVPCNSTGEITLNIN</sequence>
<name>A0A161XSG0_DAUCS</name>
<evidence type="ECO:0000313" key="1">
    <source>
        <dbReference type="EMBL" id="KZM94616.1"/>
    </source>
</evidence>
<proteinExistence type="predicted"/>
<gene>
    <name evidence="1" type="ORF">DCAR_017859</name>
    <name evidence="2" type="ORF">DCAR_0520466</name>
</gene>
<reference evidence="1" key="1">
    <citation type="journal article" date="2016" name="Nat. Genet.">
        <title>A high-quality carrot genome assembly provides new insights into carotenoid accumulation and asterid genome evolution.</title>
        <authorList>
            <person name="Iorizzo M."/>
            <person name="Ellison S."/>
            <person name="Senalik D."/>
            <person name="Zeng P."/>
            <person name="Satapoomin P."/>
            <person name="Huang J."/>
            <person name="Bowman M."/>
            <person name="Iovene M."/>
            <person name="Sanseverino W."/>
            <person name="Cavagnaro P."/>
            <person name="Yildiz M."/>
            <person name="Macko-Podgorni A."/>
            <person name="Moranska E."/>
            <person name="Grzebelus E."/>
            <person name="Grzebelus D."/>
            <person name="Ashrafi H."/>
            <person name="Zheng Z."/>
            <person name="Cheng S."/>
            <person name="Spooner D."/>
            <person name="Van Deynze A."/>
            <person name="Simon P."/>
        </authorList>
    </citation>
    <scope>NUCLEOTIDE SEQUENCE [LARGE SCALE GENOMIC DNA]</scope>
    <source>
        <tissue evidence="1">Leaf</tissue>
    </source>
</reference>
<organism evidence="1">
    <name type="scientific">Daucus carota subsp. sativus</name>
    <name type="common">Carrot</name>
    <dbReference type="NCBI Taxonomy" id="79200"/>
    <lineage>
        <taxon>Eukaryota</taxon>
        <taxon>Viridiplantae</taxon>
        <taxon>Streptophyta</taxon>
        <taxon>Embryophyta</taxon>
        <taxon>Tracheophyta</taxon>
        <taxon>Spermatophyta</taxon>
        <taxon>Magnoliopsida</taxon>
        <taxon>eudicotyledons</taxon>
        <taxon>Gunneridae</taxon>
        <taxon>Pentapetalae</taxon>
        <taxon>asterids</taxon>
        <taxon>campanulids</taxon>
        <taxon>Apiales</taxon>
        <taxon>Apiaceae</taxon>
        <taxon>Apioideae</taxon>
        <taxon>Scandiceae</taxon>
        <taxon>Daucinae</taxon>
        <taxon>Daucus</taxon>
        <taxon>Daucus sect. Daucus</taxon>
    </lineage>
</organism>
<dbReference type="AlphaFoldDB" id="A0A161XSG0"/>